<protein>
    <submittedName>
        <fullName evidence="1">2689_t:CDS:1</fullName>
    </submittedName>
</protein>
<organism evidence="1 2">
    <name type="scientific">Dentiscutata erythropus</name>
    <dbReference type="NCBI Taxonomy" id="1348616"/>
    <lineage>
        <taxon>Eukaryota</taxon>
        <taxon>Fungi</taxon>
        <taxon>Fungi incertae sedis</taxon>
        <taxon>Mucoromycota</taxon>
        <taxon>Glomeromycotina</taxon>
        <taxon>Glomeromycetes</taxon>
        <taxon>Diversisporales</taxon>
        <taxon>Gigasporaceae</taxon>
        <taxon>Dentiscutata</taxon>
    </lineage>
</organism>
<dbReference type="Proteomes" id="UP000789405">
    <property type="component" value="Unassembled WGS sequence"/>
</dbReference>
<evidence type="ECO:0000313" key="1">
    <source>
        <dbReference type="EMBL" id="CAG8805980.1"/>
    </source>
</evidence>
<gene>
    <name evidence="1" type="ORF">DERYTH_LOCUS24384</name>
</gene>
<accession>A0A9N9K3F2</accession>
<proteinExistence type="predicted"/>
<evidence type="ECO:0000313" key="2">
    <source>
        <dbReference type="Proteomes" id="UP000789405"/>
    </source>
</evidence>
<dbReference type="AlphaFoldDB" id="A0A9N9K3F2"/>
<name>A0A9N9K3F2_9GLOM</name>
<feature type="non-terminal residue" evidence="1">
    <location>
        <position position="115"/>
    </location>
</feature>
<dbReference type="OrthoDB" id="2427957at2759"/>
<feature type="non-terminal residue" evidence="1">
    <location>
        <position position="1"/>
    </location>
</feature>
<sequence length="115" mass="13454">RNELSDVKKQDALYGYQNCLVPKDQLTDTTFDRIHSARFHHITQELFIELQTLISQNVSKLEIKERSTKQVINDIISCWVTIADGTVYCFKIKLTKDDLNHLQHLLVEEHSMLLK</sequence>
<dbReference type="EMBL" id="CAJVPY010040715">
    <property type="protein sequence ID" value="CAG8805980.1"/>
    <property type="molecule type" value="Genomic_DNA"/>
</dbReference>
<comment type="caution">
    <text evidence="1">The sequence shown here is derived from an EMBL/GenBank/DDBJ whole genome shotgun (WGS) entry which is preliminary data.</text>
</comment>
<reference evidence="1" key="1">
    <citation type="submission" date="2021-06" db="EMBL/GenBank/DDBJ databases">
        <authorList>
            <person name="Kallberg Y."/>
            <person name="Tangrot J."/>
            <person name="Rosling A."/>
        </authorList>
    </citation>
    <scope>NUCLEOTIDE SEQUENCE</scope>
    <source>
        <strain evidence="1">MA453B</strain>
    </source>
</reference>
<keyword evidence="2" id="KW-1185">Reference proteome</keyword>